<evidence type="ECO:0000313" key="3">
    <source>
        <dbReference type="Proteomes" id="UP000249746"/>
    </source>
</evidence>
<dbReference type="InterPro" id="IPR005302">
    <property type="entry name" value="MoCF_Sase_C"/>
</dbReference>
<evidence type="ECO:0000313" key="2">
    <source>
        <dbReference type="EMBL" id="PZT48158.1"/>
    </source>
</evidence>
<dbReference type="GO" id="GO:0030151">
    <property type="term" value="F:molybdenum ion binding"/>
    <property type="evidence" value="ECO:0007669"/>
    <property type="project" value="InterPro"/>
</dbReference>
<name>A0A2W6MY08_9HELI</name>
<protein>
    <submittedName>
        <fullName evidence="2">MOSC domain-containing protein</fullName>
    </submittedName>
</protein>
<dbReference type="PANTHER" id="PTHR30212:SF2">
    <property type="entry name" value="PROTEIN YIIM"/>
    <property type="match status" value="1"/>
</dbReference>
<sequence>MRLQSLQIGYIKDYRDFKSAFIKDIYLNYAKVETLGIKENEIADNKHHGGINKAIFANSCENYPIWEKLLNKKLNFGMMGENLSLQGLHESNVCVGDIHKIDNVILQVSEPRKPCIKISLIHHFKGFTQEIFKSGLSGWYYRVLETGELHTQSKITILERNKENLSILELNSLFFNPKNTLKQNPNLLTKLANLDTLLAPNWHECIQKRLNNTYDTSYMQKL</sequence>
<feature type="domain" description="MOSC" evidence="1">
    <location>
        <begin position="24"/>
        <end position="158"/>
    </location>
</feature>
<dbReference type="PROSITE" id="PS51340">
    <property type="entry name" value="MOSC"/>
    <property type="match status" value="1"/>
</dbReference>
<dbReference type="GO" id="GO:0030170">
    <property type="term" value="F:pyridoxal phosphate binding"/>
    <property type="evidence" value="ECO:0007669"/>
    <property type="project" value="InterPro"/>
</dbReference>
<dbReference type="GO" id="GO:0003824">
    <property type="term" value="F:catalytic activity"/>
    <property type="evidence" value="ECO:0007669"/>
    <property type="project" value="InterPro"/>
</dbReference>
<evidence type="ECO:0000259" key="1">
    <source>
        <dbReference type="PROSITE" id="PS51340"/>
    </source>
</evidence>
<dbReference type="Proteomes" id="UP000249746">
    <property type="component" value="Unassembled WGS sequence"/>
</dbReference>
<dbReference type="SUPFAM" id="SSF50800">
    <property type="entry name" value="PK beta-barrel domain-like"/>
    <property type="match status" value="1"/>
</dbReference>
<keyword evidence="3" id="KW-1185">Reference proteome</keyword>
<dbReference type="PANTHER" id="PTHR30212">
    <property type="entry name" value="PROTEIN YIIM"/>
    <property type="match status" value="1"/>
</dbReference>
<dbReference type="RefSeq" id="WP_111229791.1">
    <property type="nucleotide sequence ID" value="NZ_NBIU01000012.1"/>
</dbReference>
<reference evidence="2 3" key="1">
    <citation type="submission" date="2017-03" db="EMBL/GenBank/DDBJ databases">
        <title>Genomic and clinical evidence uncovers the enterohepatic species Helicobacter valdiviensis as a potential human intestinal pathogen.</title>
        <authorList>
            <person name="Fresia P."/>
            <person name="Jara R."/>
            <person name="Sierra R."/>
            <person name="Ferres I."/>
            <person name="Greif G."/>
            <person name="Iraola G."/>
            <person name="Collado L."/>
        </authorList>
    </citation>
    <scope>NUCLEOTIDE SEQUENCE [LARGE SCALE GENOMIC DNA]</scope>
    <source>
        <strain evidence="2 3">WBE14</strain>
    </source>
</reference>
<proteinExistence type="predicted"/>
<dbReference type="AlphaFoldDB" id="A0A2W6MY08"/>
<dbReference type="OrthoDB" id="9786134at2"/>
<dbReference type="InterPro" id="IPR011037">
    <property type="entry name" value="Pyrv_Knase-like_insert_dom_sf"/>
</dbReference>
<dbReference type="EMBL" id="NBIU01000012">
    <property type="protein sequence ID" value="PZT48158.1"/>
    <property type="molecule type" value="Genomic_DNA"/>
</dbReference>
<dbReference type="InterPro" id="IPR052353">
    <property type="entry name" value="Benzoxazolinone_Detox_Enz"/>
</dbReference>
<organism evidence="2 3">
    <name type="scientific">Helicobacter valdiviensis</name>
    <dbReference type="NCBI Taxonomy" id="1458358"/>
    <lineage>
        <taxon>Bacteria</taxon>
        <taxon>Pseudomonadati</taxon>
        <taxon>Campylobacterota</taxon>
        <taxon>Epsilonproteobacteria</taxon>
        <taxon>Campylobacterales</taxon>
        <taxon>Helicobacteraceae</taxon>
        <taxon>Helicobacter</taxon>
    </lineage>
</organism>
<comment type="caution">
    <text evidence="2">The sequence shown here is derived from an EMBL/GenBank/DDBJ whole genome shotgun (WGS) entry which is preliminary data.</text>
</comment>
<dbReference type="Gene3D" id="2.40.33.20">
    <property type="entry name" value="PK beta-barrel domain-like"/>
    <property type="match status" value="1"/>
</dbReference>
<accession>A0A2W6MY08</accession>
<gene>
    <name evidence="2" type="ORF">B6S12_05405</name>
</gene>
<dbReference type="Pfam" id="PF03473">
    <property type="entry name" value="MOSC"/>
    <property type="match status" value="1"/>
</dbReference>